<protein>
    <submittedName>
        <fullName evidence="1">Uncharacterized protein</fullName>
    </submittedName>
</protein>
<accession>A0A1Q9CMF7</accession>
<sequence>MRTAGGQLNQHLRKIICNRLIRRRNGRNVEISKLELLDGVLVRTVCLLGGESKCRFPLLGISEHSRGAHGVLAKRQLARGASYREAPNMPKRIPSFNIYKTDGLMKGDDVVTSTHLAMTPAQERAVRYMQRANRYMEHQRLVEAQAFNEWLSNRSLAAVCERKLNLQLAKRDGIWTSQTTKDEGQEILCLLGRRWARAQRVLVRYDAETKTVLSYLCELVQRASERSYLAKRGFARVTSHFFLDDYLNAPDPVSETPFLLDSDDGGRRLSEAVSGNQAGGALTALGEGALAAGVVH</sequence>
<evidence type="ECO:0000313" key="1">
    <source>
        <dbReference type="EMBL" id="OLP84086.1"/>
    </source>
</evidence>
<gene>
    <name evidence="1" type="ORF">AK812_SmicGene35062</name>
</gene>
<dbReference type="EMBL" id="LSRX01001069">
    <property type="protein sequence ID" value="OLP84086.1"/>
    <property type="molecule type" value="Genomic_DNA"/>
</dbReference>
<name>A0A1Q9CMF7_SYMMI</name>
<dbReference type="OrthoDB" id="442713at2759"/>
<reference evidence="1 2" key="1">
    <citation type="submission" date="2016-02" db="EMBL/GenBank/DDBJ databases">
        <title>Genome analysis of coral dinoflagellate symbionts highlights evolutionary adaptations to a symbiotic lifestyle.</title>
        <authorList>
            <person name="Aranda M."/>
            <person name="Li Y."/>
            <person name="Liew Y.J."/>
            <person name="Baumgarten S."/>
            <person name="Simakov O."/>
            <person name="Wilson M."/>
            <person name="Piel J."/>
            <person name="Ashoor H."/>
            <person name="Bougouffa S."/>
            <person name="Bajic V.B."/>
            <person name="Ryu T."/>
            <person name="Ravasi T."/>
            <person name="Bayer T."/>
            <person name="Micklem G."/>
            <person name="Kim H."/>
            <person name="Bhak J."/>
            <person name="Lajeunesse T.C."/>
            <person name="Voolstra C.R."/>
        </authorList>
    </citation>
    <scope>NUCLEOTIDE SEQUENCE [LARGE SCALE GENOMIC DNA]</scope>
    <source>
        <strain evidence="1 2">CCMP2467</strain>
    </source>
</reference>
<comment type="caution">
    <text evidence="1">The sequence shown here is derived from an EMBL/GenBank/DDBJ whole genome shotgun (WGS) entry which is preliminary data.</text>
</comment>
<organism evidence="1 2">
    <name type="scientific">Symbiodinium microadriaticum</name>
    <name type="common">Dinoflagellate</name>
    <name type="synonym">Zooxanthella microadriatica</name>
    <dbReference type="NCBI Taxonomy" id="2951"/>
    <lineage>
        <taxon>Eukaryota</taxon>
        <taxon>Sar</taxon>
        <taxon>Alveolata</taxon>
        <taxon>Dinophyceae</taxon>
        <taxon>Suessiales</taxon>
        <taxon>Symbiodiniaceae</taxon>
        <taxon>Symbiodinium</taxon>
    </lineage>
</organism>
<dbReference type="Proteomes" id="UP000186817">
    <property type="component" value="Unassembled WGS sequence"/>
</dbReference>
<keyword evidence="2" id="KW-1185">Reference proteome</keyword>
<proteinExistence type="predicted"/>
<dbReference type="AlphaFoldDB" id="A0A1Q9CMF7"/>
<evidence type="ECO:0000313" key="2">
    <source>
        <dbReference type="Proteomes" id="UP000186817"/>
    </source>
</evidence>